<dbReference type="EMBL" id="JAQNDK010000004">
    <property type="protein sequence ID" value="MDC0683118.1"/>
    <property type="molecule type" value="Genomic_DNA"/>
</dbReference>
<accession>A0ABT5CAW5</accession>
<keyword evidence="1" id="KW-0472">Membrane</keyword>
<feature type="transmembrane region" description="Helical" evidence="1">
    <location>
        <begin position="185"/>
        <end position="206"/>
    </location>
</feature>
<proteinExistence type="predicted"/>
<name>A0ABT5CAW5_9BACT</name>
<feature type="transmembrane region" description="Helical" evidence="1">
    <location>
        <begin position="155"/>
        <end position="173"/>
    </location>
</feature>
<protein>
    <recommendedName>
        <fullName evidence="4">Prolipoprotein diacylglyceryl transferase</fullName>
    </recommendedName>
</protein>
<reference evidence="2 3" key="1">
    <citation type="submission" date="2023-01" db="EMBL/GenBank/DDBJ databases">
        <title>Minimal conservation of predation-associated metabolite biosynthetic gene clusters underscores biosynthetic potential of Myxococcota including descriptions for ten novel species: Archangium lansinium sp. nov., Myxococcus landrumus sp. nov., Nannocystis bai.</title>
        <authorList>
            <person name="Ahearne A."/>
            <person name="Stevens C."/>
            <person name="Dowd S."/>
        </authorList>
    </citation>
    <scope>NUCLEOTIDE SEQUENCE [LARGE SCALE GENOMIC DNA]</scope>
    <source>
        <strain evidence="2 3">WIWO2</strain>
    </source>
</reference>
<feature type="transmembrane region" description="Helical" evidence="1">
    <location>
        <begin position="128"/>
        <end position="148"/>
    </location>
</feature>
<feature type="transmembrane region" description="Helical" evidence="1">
    <location>
        <begin position="99"/>
        <end position="116"/>
    </location>
</feature>
<gene>
    <name evidence="2" type="ORF">POL72_35645</name>
</gene>
<keyword evidence="1" id="KW-1133">Transmembrane helix</keyword>
<comment type="caution">
    <text evidence="2">The sequence shown here is derived from an EMBL/GenBank/DDBJ whole genome shotgun (WGS) entry which is preliminary data.</text>
</comment>
<evidence type="ECO:0008006" key="4">
    <source>
        <dbReference type="Google" id="ProtNLM"/>
    </source>
</evidence>
<dbReference type="Proteomes" id="UP001217485">
    <property type="component" value="Unassembled WGS sequence"/>
</dbReference>
<keyword evidence="3" id="KW-1185">Reference proteome</keyword>
<evidence type="ECO:0000256" key="1">
    <source>
        <dbReference type="SAM" id="Phobius"/>
    </source>
</evidence>
<organism evidence="2 3">
    <name type="scientific">Sorangium atrum</name>
    <dbReference type="NCBI Taxonomy" id="2995308"/>
    <lineage>
        <taxon>Bacteria</taxon>
        <taxon>Pseudomonadati</taxon>
        <taxon>Myxococcota</taxon>
        <taxon>Polyangia</taxon>
        <taxon>Polyangiales</taxon>
        <taxon>Polyangiaceae</taxon>
        <taxon>Sorangium</taxon>
    </lineage>
</organism>
<feature type="transmembrane region" description="Helical" evidence="1">
    <location>
        <begin position="75"/>
        <end position="92"/>
    </location>
</feature>
<keyword evidence="1" id="KW-0812">Transmembrane</keyword>
<sequence length="210" mass="22937">MIPSLYGLAVLSAALALVVARYRPEHRPIAWLLGYGVVSDVVRRVIRLYVLQPARAELGGAPFTGWVRVAGHVESALFVGWMAGVAALAVWTFSRRRPWGVLTVYVVAIAGLAAGYPTFRGELLGKAYFALQLAALCTSVGCLLLWFTGRERARVHHVATGLIIITELSMLAGPYRFGVFTAWDLAQSMLIALYVTIVPVQGVAVWRRTQ</sequence>
<evidence type="ECO:0000313" key="3">
    <source>
        <dbReference type="Proteomes" id="UP001217485"/>
    </source>
</evidence>
<evidence type="ECO:0000313" key="2">
    <source>
        <dbReference type="EMBL" id="MDC0683118.1"/>
    </source>
</evidence>
<dbReference type="RefSeq" id="WP_272101268.1">
    <property type="nucleotide sequence ID" value="NZ_JAQNDK010000004.1"/>
</dbReference>